<dbReference type="Gene3D" id="3.40.50.150">
    <property type="entry name" value="Vaccinia Virus protein VP39"/>
    <property type="match status" value="1"/>
</dbReference>
<dbReference type="InterPro" id="IPR029063">
    <property type="entry name" value="SAM-dependent_MTases_sf"/>
</dbReference>
<proteinExistence type="predicted"/>
<evidence type="ECO:0000313" key="3">
    <source>
        <dbReference type="EMBL" id="KAF3269085.1"/>
    </source>
</evidence>
<dbReference type="CDD" id="cd02440">
    <property type="entry name" value="AdoMet_MTases"/>
    <property type="match status" value="1"/>
</dbReference>
<gene>
    <name evidence="3" type="ORF">TWF970_011596</name>
</gene>
<accession>A0A7C8R1T2</accession>
<dbReference type="Pfam" id="PF13649">
    <property type="entry name" value="Methyltransf_25"/>
    <property type="match status" value="1"/>
</dbReference>
<feature type="compositionally biased region" description="Basic and acidic residues" evidence="1">
    <location>
        <begin position="131"/>
        <end position="142"/>
    </location>
</feature>
<evidence type="ECO:0000256" key="1">
    <source>
        <dbReference type="SAM" id="MobiDB-lite"/>
    </source>
</evidence>
<dbReference type="InterPro" id="IPR041698">
    <property type="entry name" value="Methyltransf_25"/>
</dbReference>
<name>A0A7C8R1T2_ORBOL</name>
<dbReference type="SUPFAM" id="SSF53335">
    <property type="entry name" value="S-adenosyl-L-methionine-dependent methyltransferases"/>
    <property type="match status" value="1"/>
</dbReference>
<dbReference type="EMBL" id="JAABOJ010000092">
    <property type="protein sequence ID" value="KAF3269085.1"/>
    <property type="molecule type" value="Genomic_DNA"/>
</dbReference>
<feature type="compositionally biased region" description="Low complexity" evidence="1">
    <location>
        <begin position="115"/>
        <end position="130"/>
    </location>
</feature>
<comment type="caution">
    <text evidence="3">The sequence shown here is derived from an EMBL/GenBank/DDBJ whole genome shotgun (WGS) entry which is preliminary data.</text>
</comment>
<evidence type="ECO:0000259" key="2">
    <source>
        <dbReference type="Pfam" id="PF13649"/>
    </source>
</evidence>
<dbReference type="Proteomes" id="UP000474640">
    <property type="component" value="Unassembled WGS sequence"/>
</dbReference>
<sequence length="286" mass="31188">MSSSTNTTNHHHLPTSQAYDLWSQVYDTDGNVLQQLDDIYISTTLPRLITPDCTVVELGCGTGRNTLKLVEYGAGRVLAVDNSRGMLEKLVEKLGVLGGKDERVEVFEVDLNTFSSTSSTSNTTAISTSTNDRDERGDGSGEQKFKKALEGNEINGVVSTLVLEHLELSTFFSAVSKILPRTGWLLLTNMHWEMGSISSAGFLDTTTGKKVKPVSINHTKEEILEEAGKWGFAVEQEEEEGGGHGGVEETGIRDLEHAKGFGRRAEKWVGVSMHVGVVFRRVSLVG</sequence>
<dbReference type="AlphaFoldDB" id="A0A7C8R1T2"/>
<evidence type="ECO:0000313" key="4">
    <source>
        <dbReference type="Proteomes" id="UP000474640"/>
    </source>
</evidence>
<reference evidence="3 4" key="1">
    <citation type="submission" date="2020-01" db="EMBL/GenBank/DDBJ databases">
        <authorList>
            <person name="Palmer J.M."/>
        </authorList>
    </citation>
    <scope>NUCLEOTIDE SEQUENCE [LARGE SCALE GENOMIC DNA]</scope>
    <source>
        <strain evidence="3 4">TWF970</strain>
    </source>
</reference>
<protein>
    <recommendedName>
        <fullName evidence="2">Methyltransferase domain-containing protein</fullName>
    </recommendedName>
</protein>
<feature type="domain" description="Methyltransferase" evidence="2">
    <location>
        <begin position="55"/>
        <end position="117"/>
    </location>
</feature>
<feature type="region of interest" description="Disordered" evidence="1">
    <location>
        <begin position="115"/>
        <end position="142"/>
    </location>
</feature>
<organism evidence="3 4">
    <name type="scientific">Orbilia oligospora</name>
    <name type="common">Nematode-trapping fungus</name>
    <name type="synonym">Arthrobotrys oligospora</name>
    <dbReference type="NCBI Taxonomy" id="2813651"/>
    <lineage>
        <taxon>Eukaryota</taxon>
        <taxon>Fungi</taxon>
        <taxon>Dikarya</taxon>
        <taxon>Ascomycota</taxon>
        <taxon>Pezizomycotina</taxon>
        <taxon>Orbiliomycetes</taxon>
        <taxon>Orbiliales</taxon>
        <taxon>Orbiliaceae</taxon>
        <taxon>Orbilia</taxon>
    </lineage>
</organism>
<dbReference type="OrthoDB" id="66144at2759"/>